<proteinExistence type="predicted"/>
<dbReference type="CDD" id="cd00590">
    <property type="entry name" value="RRM_SF"/>
    <property type="match status" value="1"/>
</dbReference>
<reference evidence="6" key="1">
    <citation type="journal article" date="2019" name="Database">
        <title>The radish genome database (RadishGD): an integrated information resource for radish genomics.</title>
        <authorList>
            <person name="Yu H.J."/>
            <person name="Baek S."/>
            <person name="Lee Y.J."/>
            <person name="Cho A."/>
            <person name="Mun J.H."/>
        </authorList>
    </citation>
    <scope>NUCLEOTIDE SEQUENCE [LARGE SCALE GENOMIC DNA]</scope>
    <source>
        <strain evidence="6">cv. WK10039</strain>
    </source>
</reference>
<feature type="compositionally biased region" description="Low complexity" evidence="3">
    <location>
        <begin position="229"/>
        <end position="241"/>
    </location>
</feature>
<feature type="region of interest" description="Disordered" evidence="3">
    <location>
        <begin position="224"/>
        <end position="248"/>
    </location>
</feature>
<dbReference type="InterPro" id="IPR035979">
    <property type="entry name" value="RBD_domain_sf"/>
</dbReference>
<dbReference type="SUPFAM" id="SSF54928">
    <property type="entry name" value="RNA-binding domain, RBD"/>
    <property type="match status" value="1"/>
</dbReference>
<dbReference type="PROSITE" id="PS50102">
    <property type="entry name" value="RRM"/>
    <property type="match status" value="1"/>
</dbReference>
<dbReference type="AlphaFoldDB" id="A0A9W3C4S8"/>
<dbReference type="Gene3D" id="3.10.450.50">
    <property type="match status" value="1"/>
</dbReference>
<dbReference type="Gene3D" id="3.30.70.330">
    <property type="match status" value="1"/>
</dbReference>
<reference evidence="7" key="2">
    <citation type="submission" date="2025-08" db="UniProtKB">
        <authorList>
            <consortium name="RefSeq"/>
        </authorList>
    </citation>
    <scope>IDENTIFICATION</scope>
    <source>
        <tissue evidence="7">Leaf</tissue>
    </source>
</reference>
<dbReference type="InterPro" id="IPR032710">
    <property type="entry name" value="NTF2-like_dom_sf"/>
</dbReference>
<dbReference type="InterPro" id="IPR018222">
    <property type="entry name" value="Nuclear_transport_factor_2_euk"/>
</dbReference>
<dbReference type="InterPro" id="IPR000504">
    <property type="entry name" value="RRM_dom"/>
</dbReference>
<dbReference type="Pfam" id="PF00076">
    <property type="entry name" value="RRM_1"/>
    <property type="match status" value="1"/>
</dbReference>
<dbReference type="PANTHER" id="PTHR10693">
    <property type="entry name" value="RAS GTPASE-ACTIVATING PROTEIN-BINDING PROTEIN"/>
    <property type="match status" value="1"/>
</dbReference>
<dbReference type="GO" id="GO:0005829">
    <property type="term" value="C:cytosol"/>
    <property type="evidence" value="ECO:0007669"/>
    <property type="project" value="TreeGrafter"/>
</dbReference>
<accession>A0A9W3C4S8</accession>
<evidence type="ECO:0000313" key="6">
    <source>
        <dbReference type="Proteomes" id="UP000504610"/>
    </source>
</evidence>
<dbReference type="InterPro" id="IPR012677">
    <property type="entry name" value="Nucleotide-bd_a/b_plait_sf"/>
</dbReference>
<feature type="compositionally biased region" description="Polar residues" evidence="3">
    <location>
        <begin position="173"/>
        <end position="193"/>
    </location>
</feature>
<name>A0A9W3C4S8_RAPSA</name>
<evidence type="ECO:0000256" key="1">
    <source>
        <dbReference type="ARBA" id="ARBA00022884"/>
    </source>
</evidence>
<feature type="compositionally biased region" description="Basic residues" evidence="3">
    <location>
        <begin position="395"/>
        <end position="404"/>
    </location>
</feature>
<organism evidence="6 7">
    <name type="scientific">Raphanus sativus</name>
    <name type="common">Radish</name>
    <name type="synonym">Raphanus raphanistrum var. sativus</name>
    <dbReference type="NCBI Taxonomy" id="3726"/>
    <lineage>
        <taxon>Eukaryota</taxon>
        <taxon>Viridiplantae</taxon>
        <taxon>Streptophyta</taxon>
        <taxon>Embryophyta</taxon>
        <taxon>Tracheophyta</taxon>
        <taxon>Spermatophyta</taxon>
        <taxon>Magnoliopsida</taxon>
        <taxon>eudicotyledons</taxon>
        <taxon>Gunneridae</taxon>
        <taxon>Pentapetalae</taxon>
        <taxon>rosids</taxon>
        <taxon>malvids</taxon>
        <taxon>Brassicales</taxon>
        <taxon>Brassicaceae</taxon>
        <taxon>Brassiceae</taxon>
        <taxon>Raphanus</taxon>
    </lineage>
</organism>
<feature type="compositionally biased region" description="Low complexity" evidence="3">
    <location>
        <begin position="354"/>
        <end position="363"/>
    </location>
</feature>
<protein>
    <submittedName>
        <fullName evidence="7">Nuclear transport factor 2-like</fullName>
    </submittedName>
</protein>
<feature type="domain" description="NTF2" evidence="5">
    <location>
        <begin position="9"/>
        <end position="125"/>
    </location>
</feature>
<evidence type="ECO:0000313" key="7">
    <source>
        <dbReference type="RefSeq" id="XP_056846496.1"/>
    </source>
</evidence>
<feature type="region of interest" description="Disordered" evidence="3">
    <location>
        <begin position="338"/>
        <end position="404"/>
    </location>
</feature>
<dbReference type="Pfam" id="PF02136">
    <property type="entry name" value="NTF2"/>
    <property type="match status" value="1"/>
</dbReference>
<dbReference type="RefSeq" id="XP_056846496.1">
    <property type="nucleotide sequence ID" value="XM_056990516.1"/>
</dbReference>
<dbReference type="InterPro" id="IPR039539">
    <property type="entry name" value="Ras_GTPase_bind_prot"/>
</dbReference>
<gene>
    <name evidence="7" type="primary">LOC108817322</name>
</gene>
<dbReference type="SMART" id="SM00360">
    <property type="entry name" value="RRM"/>
    <property type="match status" value="1"/>
</dbReference>
<feature type="compositionally biased region" description="Polar residues" evidence="3">
    <location>
        <begin position="367"/>
        <end position="382"/>
    </location>
</feature>
<dbReference type="InterPro" id="IPR002075">
    <property type="entry name" value="NTF2_dom"/>
</dbReference>
<feature type="domain" description="RRM" evidence="4">
    <location>
        <begin position="254"/>
        <end position="334"/>
    </location>
</feature>
<dbReference type="OrthoDB" id="6507044at2759"/>
<dbReference type="CDD" id="cd00780">
    <property type="entry name" value="NTF2"/>
    <property type="match status" value="1"/>
</dbReference>
<evidence type="ECO:0000259" key="5">
    <source>
        <dbReference type="PROSITE" id="PS50177"/>
    </source>
</evidence>
<dbReference type="GO" id="GO:0003729">
    <property type="term" value="F:mRNA binding"/>
    <property type="evidence" value="ECO:0007669"/>
    <property type="project" value="TreeGrafter"/>
</dbReference>
<dbReference type="Proteomes" id="UP000504610">
    <property type="component" value="Chromosome 7"/>
</dbReference>
<dbReference type="PROSITE" id="PS50177">
    <property type="entry name" value="NTF2_DOMAIN"/>
    <property type="match status" value="1"/>
</dbReference>
<dbReference type="KEGG" id="rsz:108817322"/>
<evidence type="ECO:0000256" key="2">
    <source>
        <dbReference type="PROSITE-ProRule" id="PRU00176"/>
    </source>
</evidence>
<keyword evidence="1 2" id="KW-0694">RNA-binding</keyword>
<dbReference type="GO" id="GO:1990904">
    <property type="term" value="C:ribonucleoprotein complex"/>
    <property type="evidence" value="ECO:0007669"/>
    <property type="project" value="TreeGrafter"/>
</dbReference>
<dbReference type="SUPFAM" id="SSF54427">
    <property type="entry name" value="NTF2-like"/>
    <property type="match status" value="1"/>
</dbReference>
<evidence type="ECO:0000256" key="3">
    <source>
        <dbReference type="SAM" id="MobiDB-lite"/>
    </source>
</evidence>
<feature type="region of interest" description="Disordered" evidence="3">
    <location>
        <begin position="171"/>
        <end position="195"/>
    </location>
</feature>
<dbReference type="PANTHER" id="PTHR10693:SF67">
    <property type="entry name" value="RRM DOMAIN-CONTAINING PROTEIN"/>
    <property type="match status" value="1"/>
</dbReference>
<dbReference type="GeneID" id="108817322"/>
<keyword evidence="6" id="KW-1185">Reference proteome</keyword>
<sequence>MAAEGGVLDAQAFVEKYYRIVGTMTHAAHKLYADASLVTRPGPDGTTMSFSSAEAIKKHYLSSYYDGTTFDVLSVDTQSSLGDGLFIMVVGFLTGKDNLKRKFSQAFYLARPNGVYAVVNDIHRFVDEESSTPRALPAAVSVSEVAKPVAQVHKATKKKKSVNVAEVKKVATPETSVTAQKPKQPVAETSATPQLDGANKSFASMVLSMSRNAAPLQVKAAPVQNPSSVAQPKPHVAPAPVKKSDHKMVDEPGTSIFVSDLPMDARWSQVSELFKGFGTIKEHGVQIRHSRDSGRCFAFVAFESVASVQSVLKAAKSNQFKLGDHKLRVREKQVAYDGSKPYGVRSEGLSMSQSGSVDGGSVDHLQSKTQNGSADGSKTENGSVAGEEDGYTLVRSRRNRREKH</sequence>
<evidence type="ECO:0000259" key="4">
    <source>
        <dbReference type="PROSITE" id="PS50102"/>
    </source>
</evidence>